<evidence type="ECO:0000256" key="3">
    <source>
        <dbReference type="ARBA" id="ARBA00022448"/>
    </source>
</evidence>
<keyword evidence="5 13" id="KW-0812">Transmembrane</keyword>
<organism evidence="14 15">
    <name type="scientific">Clostridium grantii DSM 8605</name>
    <dbReference type="NCBI Taxonomy" id="1121316"/>
    <lineage>
        <taxon>Bacteria</taxon>
        <taxon>Bacillati</taxon>
        <taxon>Bacillota</taxon>
        <taxon>Clostridia</taxon>
        <taxon>Eubacteriales</taxon>
        <taxon>Clostridiaceae</taxon>
        <taxon>Clostridium</taxon>
    </lineage>
</organism>
<gene>
    <name evidence="14" type="ORF">SAMN02745207_00500</name>
</gene>
<dbReference type="RefSeq" id="WP_073336655.1">
    <property type="nucleotide sequence ID" value="NZ_FQXM01000003.1"/>
</dbReference>
<dbReference type="GO" id="GO:0005886">
    <property type="term" value="C:plasma membrane"/>
    <property type="evidence" value="ECO:0007669"/>
    <property type="project" value="UniProtKB-SubCell"/>
</dbReference>
<sequence length="316" mass="37251">MRVFDINYDFIDVENDFKLNESQYWIVANVENTTDIKNLVNKFSLDEESMLECLSEGINPCKIIFYDGYMFLTLSVLELIDEKIHCKELNIYLSKDYIITIYKSQIEIIEELLRDIKTLKNCFILKENPKPAHILYYLIDRIIINNYETIANLETLADKIEISILKKPMREHADNLINLRRQVYKIRKNLSPLRYVGDSLLSNDNNIIDKENLKYFKSINDKISKLMIELENLISNLALVREAFESEISNKTNDLMKIFTIITSIFLPLNLFTSMQGMNFENMPLANNEWGYYYTLGIMLVVSLILLLIFKKKKWL</sequence>
<dbReference type="PANTHER" id="PTHR46494">
    <property type="entry name" value="CORA FAMILY METAL ION TRANSPORTER (EUROFUNG)"/>
    <property type="match status" value="1"/>
</dbReference>
<evidence type="ECO:0000256" key="1">
    <source>
        <dbReference type="ARBA" id="ARBA00004651"/>
    </source>
</evidence>
<keyword evidence="9 13" id="KW-0472">Membrane</keyword>
<dbReference type="CDD" id="cd12822">
    <property type="entry name" value="TmCorA-like"/>
    <property type="match status" value="1"/>
</dbReference>
<evidence type="ECO:0000256" key="5">
    <source>
        <dbReference type="ARBA" id="ARBA00022692"/>
    </source>
</evidence>
<dbReference type="AlphaFoldDB" id="A0A1M5RG22"/>
<evidence type="ECO:0000256" key="7">
    <source>
        <dbReference type="ARBA" id="ARBA00022989"/>
    </source>
</evidence>
<dbReference type="Proteomes" id="UP000184447">
    <property type="component" value="Unassembled WGS sequence"/>
</dbReference>
<dbReference type="EMBL" id="FQXM01000003">
    <property type="protein sequence ID" value="SHH24969.1"/>
    <property type="molecule type" value="Genomic_DNA"/>
</dbReference>
<keyword evidence="6" id="KW-0460">Magnesium</keyword>
<protein>
    <submittedName>
        <fullName evidence="14">Magnesium transporter</fullName>
    </submittedName>
</protein>
<comment type="similarity">
    <text evidence="2">Belongs to the CorA metal ion transporter (MIT) (TC 1.A.35) family.</text>
</comment>
<dbReference type="SUPFAM" id="SSF143865">
    <property type="entry name" value="CorA soluble domain-like"/>
    <property type="match status" value="1"/>
</dbReference>
<evidence type="ECO:0000256" key="12">
    <source>
        <dbReference type="SAM" id="Coils"/>
    </source>
</evidence>
<dbReference type="GO" id="GO:0015087">
    <property type="term" value="F:cobalt ion transmembrane transporter activity"/>
    <property type="evidence" value="ECO:0007669"/>
    <property type="project" value="TreeGrafter"/>
</dbReference>
<dbReference type="Gene3D" id="1.20.58.340">
    <property type="entry name" value="Magnesium transport protein CorA, transmembrane region"/>
    <property type="match status" value="2"/>
</dbReference>
<evidence type="ECO:0000256" key="4">
    <source>
        <dbReference type="ARBA" id="ARBA00022475"/>
    </source>
</evidence>
<reference evidence="14 15" key="1">
    <citation type="submission" date="2016-11" db="EMBL/GenBank/DDBJ databases">
        <authorList>
            <person name="Jaros S."/>
            <person name="Januszkiewicz K."/>
            <person name="Wedrychowicz H."/>
        </authorList>
    </citation>
    <scope>NUCLEOTIDE SEQUENCE [LARGE SCALE GENOMIC DNA]</scope>
    <source>
        <strain evidence="14 15">DSM 8605</strain>
    </source>
</reference>
<keyword evidence="15" id="KW-1185">Reference proteome</keyword>
<proteinExistence type="inferred from homology"/>
<keyword evidence="3" id="KW-0813">Transport</keyword>
<dbReference type="InterPro" id="IPR045863">
    <property type="entry name" value="CorA_TM1_TM2"/>
</dbReference>
<evidence type="ECO:0000256" key="9">
    <source>
        <dbReference type="ARBA" id="ARBA00023136"/>
    </source>
</evidence>
<dbReference type="InterPro" id="IPR002523">
    <property type="entry name" value="MgTranspt_CorA/ZnTranspt_ZntB"/>
</dbReference>
<dbReference type="GO" id="GO:0015095">
    <property type="term" value="F:magnesium ion transmembrane transporter activity"/>
    <property type="evidence" value="ECO:0007669"/>
    <property type="project" value="TreeGrafter"/>
</dbReference>
<evidence type="ECO:0000313" key="15">
    <source>
        <dbReference type="Proteomes" id="UP000184447"/>
    </source>
</evidence>
<keyword evidence="4" id="KW-1003">Cell membrane</keyword>
<evidence type="ECO:0000256" key="2">
    <source>
        <dbReference type="ARBA" id="ARBA00009765"/>
    </source>
</evidence>
<keyword evidence="7 13" id="KW-1133">Transmembrane helix</keyword>
<feature type="coiled-coil region" evidence="12">
    <location>
        <begin position="216"/>
        <end position="243"/>
    </location>
</feature>
<dbReference type="FunFam" id="1.20.58.340:FF:000004">
    <property type="entry name" value="Magnesium transport protein CorA"/>
    <property type="match status" value="1"/>
</dbReference>
<comment type="catalytic activity">
    <reaction evidence="10">
        <text>Mg(2+)(in) = Mg(2+)(out)</text>
        <dbReference type="Rhea" id="RHEA:29827"/>
        <dbReference type="ChEBI" id="CHEBI:18420"/>
    </reaction>
</comment>
<evidence type="ECO:0000256" key="8">
    <source>
        <dbReference type="ARBA" id="ARBA00023065"/>
    </source>
</evidence>
<keyword evidence="8" id="KW-0406">Ion transport</keyword>
<evidence type="ECO:0000256" key="10">
    <source>
        <dbReference type="ARBA" id="ARBA00034269"/>
    </source>
</evidence>
<evidence type="ECO:0000313" key="14">
    <source>
        <dbReference type="EMBL" id="SHH24969.1"/>
    </source>
</evidence>
<dbReference type="Pfam" id="PF01544">
    <property type="entry name" value="CorA"/>
    <property type="match status" value="1"/>
</dbReference>
<dbReference type="GO" id="GO:0000287">
    <property type="term" value="F:magnesium ion binding"/>
    <property type="evidence" value="ECO:0007669"/>
    <property type="project" value="TreeGrafter"/>
</dbReference>
<dbReference type="STRING" id="1121316.SAMN02745207_00500"/>
<evidence type="ECO:0000256" key="6">
    <source>
        <dbReference type="ARBA" id="ARBA00022842"/>
    </source>
</evidence>
<keyword evidence="12" id="KW-0175">Coiled coil</keyword>
<dbReference type="GO" id="GO:0050897">
    <property type="term" value="F:cobalt ion binding"/>
    <property type="evidence" value="ECO:0007669"/>
    <property type="project" value="TreeGrafter"/>
</dbReference>
<dbReference type="Gene3D" id="3.30.460.20">
    <property type="entry name" value="CorA soluble domain-like"/>
    <property type="match status" value="1"/>
</dbReference>
<comment type="subcellular location">
    <subcellularLocation>
        <location evidence="1">Cell membrane</location>
        <topology evidence="1">Multi-pass membrane protein</topology>
    </subcellularLocation>
</comment>
<feature type="transmembrane region" description="Helical" evidence="13">
    <location>
        <begin position="255"/>
        <end position="272"/>
    </location>
</feature>
<evidence type="ECO:0000256" key="13">
    <source>
        <dbReference type="SAM" id="Phobius"/>
    </source>
</evidence>
<comment type="function">
    <text evidence="11">Mediates influx of magnesium ions. Alternates between open and closed states. Activated by low cytoplasmic Mg(2+) levels. Inactive when cytoplasmic Mg(2+) levels are high.</text>
</comment>
<dbReference type="PANTHER" id="PTHR46494:SF1">
    <property type="entry name" value="CORA FAMILY METAL ION TRANSPORTER (EUROFUNG)"/>
    <property type="match status" value="1"/>
</dbReference>
<accession>A0A1M5RG22</accession>
<dbReference type="SUPFAM" id="SSF144083">
    <property type="entry name" value="Magnesium transport protein CorA, transmembrane region"/>
    <property type="match status" value="1"/>
</dbReference>
<dbReference type="InterPro" id="IPR045861">
    <property type="entry name" value="CorA_cytoplasmic_dom"/>
</dbReference>
<name>A0A1M5RG22_9CLOT</name>
<feature type="transmembrane region" description="Helical" evidence="13">
    <location>
        <begin position="292"/>
        <end position="310"/>
    </location>
</feature>
<evidence type="ECO:0000256" key="11">
    <source>
        <dbReference type="ARBA" id="ARBA00045497"/>
    </source>
</evidence>
<dbReference type="OrthoDB" id="9803416at2"/>